<dbReference type="InterPro" id="IPR051838">
    <property type="entry name" value="ARTD_PARP"/>
</dbReference>
<feature type="region of interest" description="Disordered" evidence="5">
    <location>
        <begin position="947"/>
        <end position="1054"/>
    </location>
</feature>
<name>A0AAD4EPU0_9PEZI</name>
<feature type="compositionally biased region" description="Polar residues" evidence="5">
    <location>
        <begin position="991"/>
        <end position="1007"/>
    </location>
</feature>
<dbReference type="Proteomes" id="UP001197093">
    <property type="component" value="Unassembled WGS sequence"/>
</dbReference>
<dbReference type="Gene3D" id="3.90.228.10">
    <property type="match status" value="1"/>
</dbReference>
<evidence type="ECO:0000256" key="2">
    <source>
        <dbReference type="ARBA" id="ARBA00022679"/>
    </source>
</evidence>
<keyword evidence="8" id="KW-1185">Reference proteome</keyword>
<evidence type="ECO:0000256" key="4">
    <source>
        <dbReference type="ARBA" id="ARBA00023027"/>
    </source>
</evidence>
<evidence type="ECO:0000256" key="5">
    <source>
        <dbReference type="SAM" id="MobiDB-lite"/>
    </source>
</evidence>
<comment type="caution">
    <text evidence="7">The sequence shown here is derived from an EMBL/GenBank/DDBJ whole genome shotgun (WGS) entry which is preliminary data.</text>
</comment>
<evidence type="ECO:0000256" key="3">
    <source>
        <dbReference type="ARBA" id="ARBA00022695"/>
    </source>
</evidence>
<reference evidence="7" key="1">
    <citation type="submission" date="2023-02" db="EMBL/GenBank/DDBJ databases">
        <authorList>
            <person name="Palmer J.M."/>
        </authorList>
    </citation>
    <scope>NUCLEOTIDE SEQUENCE</scope>
    <source>
        <strain evidence="7">FW57</strain>
    </source>
</reference>
<accession>A0AAD4EPU0</accession>
<evidence type="ECO:0000256" key="1">
    <source>
        <dbReference type="ARBA" id="ARBA00022676"/>
    </source>
</evidence>
<evidence type="ECO:0000313" key="8">
    <source>
        <dbReference type="Proteomes" id="UP001197093"/>
    </source>
</evidence>
<feature type="compositionally biased region" description="Acidic residues" evidence="5">
    <location>
        <begin position="958"/>
        <end position="971"/>
    </location>
</feature>
<dbReference type="SUPFAM" id="SSF56399">
    <property type="entry name" value="ADP-ribosylation"/>
    <property type="match status" value="1"/>
</dbReference>
<evidence type="ECO:0000313" key="7">
    <source>
        <dbReference type="EMBL" id="KAG7285224.1"/>
    </source>
</evidence>
<keyword evidence="4" id="KW-0520">NAD</keyword>
<dbReference type="InterPro" id="IPR012317">
    <property type="entry name" value="Poly(ADP-ribose)pol_cat_dom"/>
</dbReference>
<feature type="compositionally biased region" description="Polar residues" evidence="5">
    <location>
        <begin position="901"/>
        <end position="911"/>
    </location>
</feature>
<dbReference type="GO" id="GO:0016779">
    <property type="term" value="F:nucleotidyltransferase activity"/>
    <property type="evidence" value="ECO:0007669"/>
    <property type="project" value="UniProtKB-KW"/>
</dbReference>
<protein>
    <recommendedName>
        <fullName evidence="6">PARP catalytic domain-containing protein</fullName>
    </recommendedName>
</protein>
<gene>
    <name evidence="7" type="ORF">NEMBOFW57_009845</name>
</gene>
<feature type="region of interest" description="Disordered" evidence="5">
    <location>
        <begin position="362"/>
        <end position="382"/>
    </location>
</feature>
<dbReference type="PANTHER" id="PTHR21328">
    <property type="entry name" value="POLY ADP-RIBOSE POLYMERASE FAMILY, MEMBER PARP"/>
    <property type="match status" value="1"/>
</dbReference>
<dbReference type="GO" id="GO:0003950">
    <property type="term" value="F:NAD+ poly-ADP-ribosyltransferase activity"/>
    <property type="evidence" value="ECO:0007669"/>
    <property type="project" value="InterPro"/>
</dbReference>
<keyword evidence="2" id="KW-0808">Transferase</keyword>
<evidence type="ECO:0000259" key="6">
    <source>
        <dbReference type="Pfam" id="PF00644"/>
    </source>
</evidence>
<keyword evidence="3" id="KW-0548">Nucleotidyltransferase</keyword>
<dbReference type="Pfam" id="PF00644">
    <property type="entry name" value="PARP"/>
    <property type="match status" value="1"/>
</dbReference>
<dbReference type="EMBL" id="JAHCVI010000005">
    <property type="protein sequence ID" value="KAG7285224.1"/>
    <property type="molecule type" value="Genomic_DNA"/>
</dbReference>
<feature type="region of interest" description="Disordered" evidence="5">
    <location>
        <begin position="712"/>
        <end position="737"/>
    </location>
</feature>
<organism evidence="7 8">
    <name type="scientific">Staphylotrichum longicolle</name>
    <dbReference type="NCBI Taxonomy" id="669026"/>
    <lineage>
        <taxon>Eukaryota</taxon>
        <taxon>Fungi</taxon>
        <taxon>Dikarya</taxon>
        <taxon>Ascomycota</taxon>
        <taxon>Pezizomycotina</taxon>
        <taxon>Sordariomycetes</taxon>
        <taxon>Sordariomycetidae</taxon>
        <taxon>Sordariales</taxon>
        <taxon>Chaetomiaceae</taxon>
        <taxon>Staphylotrichum</taxon>
    </lineage>
</organism>
<feature type="region of interest" description="Disordered" evidence="5">
    <location>
        <begin position="894"/>
        <end position="926"/>
    </location>
</feature>
<keyword evidence="1" id="KW-0328">Glycosyltransferase</keyword>
<feature type="domain" description="PARP catalytic" evidence="6">
    <location>
        <begin position="781"/>
        <end position="853"/>
    </location>
</feature>
<dbReference type="AlphaFoldDB" id="A0AAD4EPU0"/>
<proteinExistence type="predicted"/>
<sequence length="1054" mass="115473">MTFKKFRADVSTAAQKAAAGGIPGVLSVKNGDSDGEVVITYHHECLPADVRIQALGQDLSEYPDGNMFMVWTDDADPPTPVVDAVKAAQDYLLGMSVYEMVMELASRLEKEIRRIVEGADESPTEADELSETDDYDAAYDADYPSDGDEFGLPSSTPRHTFTGLPTTLCPESLLQRIRRDLRKVRHAGYKVGLLDSFGKTSATGTVSISIRIDKLALSDGAMEAWDVKPIEYVVLLLRFEKQYDPLERIANQAASQTEVRFRIGKCNKYKPLLSQALHAFAEPHCPATQEMDSDQKAGDDAGNFAKFEKLFISNSLDQFLGDSFVSLLKIREAQGLDWEEANDFLRKRIGLLGDNDQLCDASLPETTSGSGPPLSSSGKRSKQHSVIAGDHLLDRDTATERSLPLIAMQFAMRHFVKCTEYCLRCHRRLEKGFEALRPYVCSDSLCLFQYMAMGFGPSIEHEIRTEPYVVDLLVSLCYAAVQLDARQSAYHTAASPGSTDRKLAIRSLPDGLRIRVPDLSNTTADALKAKVAAENTRLIFEEEDTKTFGERLAPGKWLAFRKPGQSLAHHARIQLVNSASKTVLIETMGVSSAYWGATHYARGPDPDGLVYQASMSKEGDQQKADPDVADVFLYDVDFDSLDEISKGYAMRHVLDTLPSILEIEKWLRSHPHGTLRSMPRVSPAAASLSQWIVSSNRSCIFQVDRSRAVAARRPAVGTTSPSPEPWEVSGAAGKGRDRERERILGMDGWIQFRFAQGSPDKELRFNQALKNAAADDPGIRLHPTIFAWHGSNLSCWHSIVRTGLDFNEIRSGRSYGHGVYLSAHHSTSIGYAGGGQTWPNSDLNFTTCLSLCEIINAPNQFVSTAPHYVVDKPDWIQCRYLFVQTAAGRVQQQQVRSGQANTTATHGNSNELFYPQAPGREVYGHTGQPLQIPLSAIPLRTMGSPCVTPSSVKRAAESEDDSNDEDDEDEAILFSDGEIASQAPPHKKSSSRASSADTVTGRHNSNAGDPPTPASINGGAFTDFVPGSLDLSTLPRLEPPSFATDAPPDPSAAS</sequence>
<feature type="compositionally biased region" description="Low complexity" evidence="5">
    <location>
        <begin position="368"/>
        <end position="378"/>
    </location>
</feature>